<name>A0A9P5VIA7_9FUNG</name>
<dbReference type="EMBL" id="JAAAUY010000932">
    <property type="protein sequence ID" value="KAF9325385.1"/>
    <property type="molecule type" value="Genomic_DNA"/>
</dbReference>
<protein>
    <submittedName>
        <fullName evidence="1">Uncharacterized protein</fullName>
    </submittedName>
</protein>
<organism evidence="1 2">
    <name type="scientific">Podila minutissima</name>
    <dbReference type="NCBI Taxonomy" id="64525"/>
    <lineage>
        <taxon>Eukaryota</taxon>
        <taxon>Fungi</taxon>
        <taxon>Fungi incertae sedis</taxon>
        <taxon>Mucoromycota</taxon>
        <taxon>Mortierellomycotina</taxon>
        <taxon>Mortierellomycetes</taxon>
        <taxon>Mortierellales</taxon>
        <taxon>Mortierellaceae</taxon>
        <taxon>Podila</taxon>
    </lineage>
</organism>
<evidence type="ECO:0000313" key="1">
    <source>
        <dbReference type="EMBL" id="KAF9325385.1"/>
    </source>
</evidence>
<accession>A0A9P5VIA7</accession>
<reference evidence="1" key="1">
    <citation type="journal article" date="2020" name="Fungal Divers.">
        <title>Resolving the Mortierellaceae phylogeny through synthesis of multi-gene phylogenetics and phylogenomics.</title>
        <authorList>
            <person name="Vandepol N."/>
            <person name="Liber J."/>
            <person name="Desiro A."/>
            <person name="Na H."/>
            <person name="Kennedy M."/>
            <person name="Barry K."/>
            <person name="Grigoriev I.V."/>
            <person name="Miller A.N."/>
            <person name="O'Donnell K."/>
            <person name="Stajich J.E."/>
            <person name="Bonito G."/>
        </authorList>
    </citation>
    <scope>NUCLEOTIDE SEQUENCE</scope>
    <source>
        <strain evidence="1">NVP1</strain>
    </source>
</reference>
<keyword evidence="2" id="KW-1185">Reference proteome</keyword>
<comment type="caution">
    <text evidence="1">The sequence shown here is derived from an EMBL/GenBank/DDBJ whole genome shotgun (WGS) entry which is preliminary data.</text>
</comment>
<gene>
    <name evidence="1" type="ORF">BG006_011134</name>
</gene>
<evidence type="ECO:0000313" key="2">
    <source>
        <dbReference type="Proteomes" id="UP000696485"/>
    </source>
</evidence>
<dbReference type="AlphaFoldDB" id="A0A9P5VIA7"/>
<dbReference type="Proteomes" id="UP000696485">
    <property type="component" value="Unassembled WGS sequence"/>
</dbReference>
<dbReference type="Gene3D" id="3.40.50.720">
    <property type="entry name" value="NAD(P)-binding Rossmann-like Domain"/>
    <property type="match status" value="1"/>
</dbReference>
<feature type="non-terminal residue" evidence="1">
    <location>
        <position position="1"/>
    </location>
</feature>
<sequence length="162" mass="18286">SSDSLPSTPPEFCATTTKNIVQVLHDIYAERSSTAAHEPLIVVISTTRVSDVCKDVPFGFQTMYHIALVDPHKDKKEMEKMIIENTTRVNAVFRGAIARPGLSTGDQNVRGCKGWQKLKVRQENKPVIGYTIHRADVGEWIFEETIRTDGQRWFGQRVTLTK</sequence>
<proteinExistence type="predicted"/>